<evidence type="ECO:0000313" key="2">
    <source>
        <dbReference type="EMBL" id="SHN69437.1"/>
    </source>
</evidence>
<dbReference type="PANTHER" id="PTHR42792">
    <property type="entry name" value="FLAGELLIN"/>
    <property type="match status" value="1"/>
</dbReference>
<keyword evidence="2" id="KW-0966">Cell projection</keyword>
<dbReference type="STRING" id="1121455.SAMN02745728_01949"/>
<dbReference type="Gene3D" id="1.20.1330.10">
    <property type="entry name" value="f41 fragment of flagellin, N-terminal domain"/>
    <property type="match status" value="2"/>
</dbReference>
<evidence type="ECO:0000313" key="3">
    <source>
        <dbReference type="Proteomes" id="UP000186469"/>
    </source>
</evidence>
<dbReference type="InterPro" id="IPR001492">
    <property type="entry name" value="Flagellin"/>
</dbReference>
<proteinExistence type="predicted"/>
<dbReference type="OrthoDB" id="9758307at2"/>
<dbReference type="InterPro" id="IPR001029">
    <property type="entry name" value="Flagellin_N"/>
</dbReference>
<dbReference type="Proteomes" id="UP000186469">
    <property type="component" value="Unassembled WGS sequence"/>
</dbReference>
<organism evidence="2 3">
    <name type="scientific">Desulfovibrio litoralis DSM 11393</name>
    <dbReference type="NCBI Taxonomy" id="1121455"/>
    <lineage>
        <taxon>Bacteria</taxon>
        <taxon>Pseudomonadati</taxon>
        <taxon>Thermodesulfobacteriota</taxon>
        <taxon>Desulfovibrionia</taxon>
        <taxon>Desulfovibrionales</taxon>
        <taxon>Desulfovibrionaceae</taxon>
        <taxon>Desulfovibrio</taxon>
    </lineage>
</organism>
<sequence>MGLRVSQRQIFQSTIGNMNNTLSGLMESNLQASSQKKVNRPSDDPVGMARILSYRSEITALSFNQTNIKEAAGWLKMADSALSDASSGVSGIITTLKALANQSSTSTVSAENRKQIAVQVRELMGTLINLANSEYGGRKIFAGHKTDQPAYSLGLNVSTKDSNLDDTLYNVVSGATHLTTIVQFTSDGPLNTGSTFRYSIDGGKNWSIDGTVSGTGTSSDPFALTLPAAGGKVEMRSASGTVPYAPTVTSVDITNDKDSNNGTWMYIRPTAVYHGDTNDLPPVVRSYPSAGVSTAKASGFFERDIAVRIQEISGGTVTYSYSMNDGKDWIKASAPINATGETRLPVPGGFLDFPAGQPVVTTDINAQYMIHPERADIFFEVGPDESIRVNNIGKDIFGGIYSPSRRPEDFDPTFPIPAIKDKLPAGTDKYPAGEGEENNLFEVVGRFIAALETNSQEGCQTALEALNTSHNQILTAAANVGGRSERLSTIDYITSFRVDASKEGLSTIEDADLSELMTRLAQQQLAYNAVLKSSSMVMQMSLLNFV</sequence>
<dbReference type="SUPFAM" id="SSF64518">
    <property type="entry name" value="Phase 1 flagellin"/>
    <property type="match status" value="1"/>
</dbReference>
<feature type="domain" description="Flagellin N-terminal" evidence="1">
    <location>
        <begin position="7"/>
        <end position="146"/>
    </location>
</feature>
<keyword evidence="3" id="KW-1185">Reference proteome</keyword>
<accession>A0A1M7TFF8</accession>
<protein>
    <submittedName>
        <fullName evidence="2">Flagellar hook-associated protein 3 FlgL</fullName>
    </submittedName>
</protein>
<dbReference type="GO" id="GO:0009288">
    <property type="term" value="C:bacterial-type flagellum"/>
    <property type="evidence" value="ECO:0007669"/>
    <property type="project" value="InterPro"/>
</dbReference>
<evidence type="ECO:0000259" key="1">
    <source>
        <dbReference type="Pfam" id="PF00669"/>
    </source>
</evidence>
<dbReference type="PANTHER" id="PTHR42792:SF1">
    <property type="entry name" value="FLAGELLAR HOOK-ASSOCIATED PROTEIN 3"/>
    <property type="match status" value="1"/>
</dbReference>
<keyword evidence="2" id="KW-0969">Cilium</keyword>
<dbReference type="RefSeq" id="WP_072697633.1">
    <property type="nucleotide sequence ID" value="NZ_FRDI01000011.1"/>
</dbReference>
<name>A0A1M7TFF8_9BACT</name>
<dbReference type="AlphaFoldDB" id="A0A1M7TFF8"/>
<keyword evidence="2" id="KW-0282">Flagellum</keyword>
<dbReference type="EMBL" id="FRDI01000011">
    <property type="protein sequence ID" value="SHN69437.1"/>
    <property type="molecule type" value="Genomic_DNA"/>
</dbReference>
<dbReference type="GO" id="GO:0005198">
    <property type="term" value="F:structural molecule activity"/>
    <property type="evidence" value="ECO:0007669"/>
    <property type="project" value="InterPro"/>
</dbReference>
<dbReference type="Pfam" id="PF00669">
    <property type="entry name" value="Flagellin_N"/>
    <property type="match status" value="1"/>
</dbReference>
<reference evidence="2 3" key="1">
    <citation type="submission" date="2016-12" db="EMBL/GenBank/DDBJ databases">
        <authorList>
            <person name="Song W.-J."/>
            <person name="Kurnit D.M."/>
        </authorList>
    </citation>
    <scope>NUCLEOTIDE SEQUENCE [LARGE SCALE GENOMIC DNA]</scope>
    <source>
        <strain evidence="2 3">DSM 11393</strain>
    </source>
</reference>
<gene>
    <name evidence="2" type="ORF">SAMN02745728_01949</name>
</gene>